<evidence type="ECO:0000313" key="3">
    <source>
        <dbReference type="EMBL" id="CAE8643005.1"/>
    </source>
</evidence>
<accession>A0A813HZ36</accession>
<keyword evidence="4" id="KW-1185">Reference proteome</keyword>
<evidence type="ECO:0000256" key="2">
    <source>
        <dbReference type="SAM" id="Phobius"/>
    </source>
</evidence>
<dbReference type="GO" id="GO:0000146">
    <property type="term" value="F:microfilament motor activity"/>
    <property type="evidence" value="ECO:0007669"/>
    <property type="project" value="TreeGrafter"/>
</dbReference>
<dbReference type="GO" id="GO:0016460">
    <property type="term" value="C:myosin II complex"/>
    <property type="evidence" value="ECO:0007669"/>
    <property type="project" value="TreeGrafter"/>
</dbReference>
<dbReference type="GO" id="GO:0005737">
    <property type="term" value="C:cytoplasm"/>
    <property type="evidence" value="ECO:0007669"/>
    <property type="project" value="TreeGrafter"/>
</dbReference>
<proteinExistence type="predicted"/>
<feature type="transmembrane region" description="Helical" evidence="2">
    <location>
        <begin position="634"/>
        <end position="654"/>
    </location>
</feature>
<feature type="coiled-coil region" evidence="1">
    <location>
        <begin position="335"/>
        <end position="374"/>
    </location>
</feature>
<keyword evidence="2" id="KW-1133">Transmembrane helix</keyword>
<protein>
    <submittedName>
        <fullName evidence="3">Uncharacterized protein</fullName>
    </submittedName>
</protein>
<dbReference type="PANTHER" id="PTHR45615:SF40">
    <property type="entry name" value="MYOSIN HEAVY CHAIN, NON-MUSCLE"/>
    <property type="match status" value="1"/>
</dbReference>
<dbReference type="GO" id="GO:0051015">
    <property type="term" value="F:actin filament binding"/>
    <property type="evidence" value="ECO:0007669"/>
    <property type="project" value="TreeGrafter"/>
</dbReference>
<feature type="coiled-coil region" evidence="1">
    <location>
        <begin position="174"/>
        <end position="311"/>
    </location>
</feature>
<dbReference type="GO" id="GO:0032982">
    <property type="term" value="C:myosin filament"/>
    <property type="evidence" value="ECO:0007669"/>
    <property type="project" value="TreeGrafter"/>
</dbReference>
<evidence type="ECO:0000256" key="1">
    <source>
        <dbReference type="SAM" id="Coils"/>
    </source>
</evidence>
<keyword evidence="1" id="KW-0175">Coiled coil</keyword>
<dbReference type="PANTHER" id="PTHR45615">
    <property type="entry name" value="MYOSIN HEAVY CHAIN, NON-MUSCLE"/>
    <property type="match status" value="1"/>
</dbReference>
<comment type="caution">
    <text evidence="3">The sequence shown here is derived from an EMBL/GenBank/DDBJ whole genome shotgun (WGS) entry which is preliminary data.</text>
</comment>
<keyword evidence="2" id="KW-0812">Transmembrane</keyword>
<dbReference type="Gene3D" id="3.30.530.20">
    <property type="match status" value="1"/>
</dbReference>
<dbReference type="InterPro" id="IPR023393">
    <property type="entry name" value="START-like_dom_sf"/>
</dbReference>
<gene>
    <name evidence="3" type="ORF">PGLA1383_LOCUS57385</name>
</gene>
<name>A0A813HZ36_POLGL</name>
<sequence length="703" mass="79034">MSIAGLGGEPGGALDSLRSEIMARLGEASNGKHAVDPAHPLSTSLRAVLGDGVTPAFQSKDITEEPARKTILNQREVFEKLKLQFSEAQGSASSRQLEQDADAHLEQQEGFLEGEKEADLEAEMRRLRRDNATLKTGILTAQEEATERASEASSLLEQVSTLQAEMEDMVYRHRGQEQTQRHQLEEATAALERQVGDLSRLSSRAQEAEGRVARYEVQAQQLKSDVHAKQDQLSQFEGSWQAVESLSKERDRLQKDLQNRENELANIREVLDNVGRQHAPVEELHRWKARAEELEQQFNQAMRYNREMSSAVGYMTHAASSQGGDMHELQLRGDMALKERDRKDQELKTAELEKKDLQAQIENVQSSCDYFQNKYKATATELRSAQKEQQRAAGGERRRFNSTLRPEEIFGVLSDGKQQKSWDTTVEEISILGDFQGDNVRGMQLLMPSGIFMVPPREVFQWTAFNANFETNEFWFAFSTLETSKLREVRHEDRSAVQANNCLGAYWVRPCPAAGEHNCPAGNPVNCCPPGGSHLLFTQHVNVHPPPLISAESIFDMSWYKQIDWIDMLQKRVRVLQNSGQNFRQQIEQDLPAWLLYDTPGSASDTQLIFPARKNSAAVSRLFSLFSLKGHLQAPGWTVVAVTFVTLVSAVFALTARRLGLGLMEAACRSPPLLNQEFKVLIAGSDDEDPNWKDTSFSELAFD</sequence>
<dbReference type="EMBL" id="CAJNNV010033241">
    <property type="protein sequence ID" value="CAE8643005.1"/>
    <property type="molecule type" value="Genomic_DNA"/>
</dbReference>
<dbReference type="AlphaFoldDB" id="A0A813HZ36"/>
<organism evidence="3 4">
    <name type="scientific">Polarella glacialis</name>
    <name type="common">Dinoflagellate</name>
    <dbReference type="NCBI Taxonomy" id="89957"/>
    <lineage>
        <taxon>Eukaryota</taxon>
        <taxon>Sar</taxon>
        <taxon>Alveolata</taxon>
        <taxon>Dinophyceae</taxon>
        <taxon>Suessiales</taxon>
        <taxon>Suessiaceae</taxon>
        <taxon>Polarella</taxon>
    </lineage>
</organism>
<dbReference type="Proteomes" id="UP000654075">
    <property type="component" value="Unassembled WGS sequence"/>
</dbReference>
<evidence type="ECO:0000313" key="4">
    <source>
        <dbReference type="Proteomes" id="UP000654075"/>
    </source>
</evidence>
<reference evidence="3" key="1">
    <citation type="submission" date="2021-02" db="EMBL/GenBank/DDBJ databases">
        <authorList>
            <person name="Dougan E. K."/>
            <person name="Rhodes N."/>
            <person name="Thang M."/>
            <person name="Chan C."/>
        </authorList>
    </citation>
    <scope>NUCLEOTIDE SEQUENCE</scope>
</reference>
<dbReference type="Gene3D" id="1.10.287.1490">
    <property type="match status" value="1"/>
</dbReference>
<keyword evidence="2" id="KW-0472">Membrane</keyword>
<dbReference type="SUPFAM" id="SSF55961">
    <property type="entry name" value="Bet v1-like"/>
    <property type="match status" value="1"/>
</dbReference>